<feature type="transmembrane region" description="Helical" evidence="7">
    <location>
        <begin position="6"/>
        <end position="26"/>
    </location>
</feature>
<dbReference type="Proteomes" id="UP000007148">
    <property type="component" value="Unassembled WGS sequence"/>
</dbReference>
<feature type="transmembrane region" description="Helical" evidence="7">
    <location>
        <begin position="90"/>
        <end position="113"/>
    </location>
</feature>
<comment type="caution">
    <text evidence="9">The sequence shown here is derived from an EMBL/GenBank/DDBJ whole genome shotgun (WGS) entry which is preliminary data.</text>
</comment>
<name>G4T7J1_SERID</name>
<dbReference type="GO" id="GO:0016020">
    <property type="term" value="C:membrane"/>
    <property type="evidence" value="ECO:0007669"/>
    <property type="project" value="UniProtKB-SubCell"/>
</dbReference>
<evidence type="ECO:0000256" key="1">
    <source>
        <dbReference type="ARBA" id="ARBA00004141"/>
    </source>
</evidence>
<comment type="subcellular location">
    <subcellularLocation>
        <location evidence="1">Membrane</location>
        <topology evidence="1">Multi-pass membrane protein</topology>
    </subcellularLocation>
</comment>
<dbReference type="HOGENOM" id="CLU_055068_7_2_1"/>
<dbReference type="OrthoDB" id="418595at2759"/>
<keyword evidence="10" id="KW-1185">Reference proteome</keyword>
<organism evidence="9 10">
    <name type="scientific">Serendipita indica (strain DSM 11827)</name>
    <name type="common">Root endophyte fungus</name>
    <name type="synonym">Piriformospora indica</name>
    <dbReference type="NCBI Taxonomy" id="1109443"/>
    <lineage>
        <taxon>Eukaryota</taxon>
        <taxon>Fungi</taxon>
        <taxon>Dikarya</taxon>
        <taxon>Basidiomycota</taxon>
        <taxon>Agaricomycotina</taxon>
        <taxon>Agaricomycetes</taxon>
        <taxon>Sebacinales</taxon>
        <taxon>Serendipitaceae</taxon>
        <taxon>Serendipita</taxon>
    </lineage>
</organism>
<dbReference type="EMBL" id="CAFZ01000011">
    <property type="protein sequence ID" value="CCA67281.1"/>
    <property type="molecule type" value="Genomic_DNA"/>
</dbReference>
<evidence type="ECO:0000259" key="8">
    <source>
        <dbReference type="Pfam" id="PF01694"/>
    </source>
</evidence>
<dbReference type="InterPro" id="IPR035952">
    <property type="entry name" value="Rhomboid-like_sf"/>
</dbReference>
<dbReference type="SUPFAM" id="SSF144091">
    <property type="entry name" value="Rhomboid-like"/>
    <property type="match status" value="1"/>
</dbReference>
<keyword evidence="3 7" id="KW-0812">Transmembrane</keyword>
<comment type="similarity">
    <text evidence="2">Belongs to the peptidase S54 family.</text>
</comment>
<protein>
    <recommendedName>
        <fullName evidence="8">Peptidase S54 rhomboid domain-containing protein</fullName>
    </recommendedName>
</protein>
<dbReference type="InParanoid" id="G4T7J1"/>
<evidence type="ECO:0000313" key="10">
    <source>
        <dbReference type="Proteomes" id="UP000007148"/>
    </source>
</evidence>
<evidence type="ECO:0000313" key="9">
    <source>
        <dbReference type="EMBL" id="CCA67281.1"/>
    </source>
</evidence>
<dbReference type="eggNOG" id="KOG2980">
    <property type="taxonomic scope" value="Eukaryota"/>
</dbReference>
<dbReference type="OMA" id="VFLAWQY"/>
<dbReference type="PANTHER" id="PTHR43731:SF14">
    <property type="entry name" value="PRESENILIN-ASSOCIATED RHOMBOID-LIKE PROTEIN, MITOCHONDRIAL"/>
    <property type="match status" value="1"/>
</dbReference>
<keyword evidence="6 7" id="KW-0472">Membrane</keyword>
<dbReference type="GO" id="GO:0004252">
    <property type="term" value="F:serine-type endopeptidase activity"/>
    <property type="evidence" value="ECO:0007669"/>
    <property type="project" value="InterPro"/>
</dbReference>
<evidence type="ECO:0000256" key="6">
    <source>
        <dbReference type="ARBA" id="ARBA00023136"/>
    </source>
</evidence>
<dbReference type="Pfam" id="PF01694">
    <property type="entry name" value="Rhomboid"/>
    <property type="match status" value="1"/>
</dbReference>
<evidence type="ECO:0000256" key="7">
    <source>
        <dbReference type="SAM" id="Phobius"/>
    </source>
</evidence>
<evidence type="ECO:0000256" key="3">
    <source>
        <dbReference type="ARBA" id="ARBA00022692"/>
    </source>
</evidence>
<keyword evidence="5 7" id="KW-1133">Transmembrane helix</keyword>
<dbReference type="GO" id="GO:0006465">
    <property type="term" value="P:signal peptide processing"/>
    <property type="evidence" value="ECO:0007669"/>
    <property type="project" value="TreeGrafter"/>
</dbReference>
<evidence type="ECO:0000256" key="2">
    <source>
        <dbReference type="ARBA" id="ARBA00009045"/>
    </source>
</evidence>
<evidence type="ECO:0000256" key="5">
    <source>
        <dbReference type="ARBA" id="ARBA00022989"/>
    </source>
</evidence>
<dbReference type="Gene3D" id="1.20.1540.10">
    <property type="entry name" value="Rhomboid-like"/>
    <property type="match status" value="1"/>
</dbReference>
<accession>G4T7J1</accession>
<dbReference type="PANTHER" id="PTHR43731">
    <property type="entry name" value="RHOMBOID PROTEASE"/>
    <property type="match status" value="1"/>
</dbReference>
<sequence>MKLHGYWLVYGIIGINISVFLCFYAAKSTFKRGDARSLKWMAENFTFSAGNIRQGRIWTLVTSAFAHHSTIHLLMNTLGLWRLRPDAQYLGSYSFLTVYLAGAVGSSLASAYWNQNHPVHGMGASGAMNAVKSFMACMTPRSSVTLFGIPMSLWVAEAGIFLYDLYRVESGSRRLTSIGFEGHIGGTMTGIALFFVRRGLGIA</sequence>
<dbReference type="AlphaFoldDB" id="G4T7J1"/>
<reference evidence="9 10" key="1">
    <citation type="journal article" date="2011" name="PLoS Pathog.">
        <title>Endophytic Life Strategies Decoded by Genome and Transcriptome Analyses of the Mutualistic Root Symbiont Piriformospora indica.</title>
        <authorList>
            <person name="Zuccaro A."/>
            <person name="Lahrmann U."/>
            <person name="Guldener U."/>
            <person name="Langen G."/>
            <person name="Pfiffi S."/>
            <person name="Biedenkopf D."/>
            <person name="Wong P."/>
            <person name="Samans B."/>
            <person name="Grimm C."/>
            <person name="Basiewicz M."/>
            <person name="Murat C."/>
            <person name="Martin F."/>
            <person name="Kogel K.H."/>
        </authorList>
    </citation>
    <scope>NUCLEOTIDE SEQUENCE [LARGE SCALE GENOMIC DNA]</scope>
    <source>
        <strain evidence="9 10">DSM 11827</strain>
    </source>
</reference>
<feature type="transmembrane region" description="Helical" evidence="7">
    <location>
        <begin position="144"/>
        <end position="166"/>
    </location>
</feature>
<gene>
    <name evidence="9" type="ORF">PIIN_01114</name>
</gene>
<dbReference type="InterPro" id="IPR022764">
    <property type="entry name" value="Peptidase_S54_rhomboid_dom"/>
</dbReference>
<dbReference type="STRING" id="1109443.G4T7J1"/>
<keyword evidence="4" id="KW-0378">Hydrolase</keyword>
<feature type="domain" description="Peptidase S54 rhomboid" evidence="8">
    <location>
        <begin position="55"/>
        <end position="196"/>
    </location>
</feature>
<evidence type="ECO:0000256" key="4">
    <source>
        <dbReference type="ARBA" id="ARBA00022801"/>
    </source>
</evidence>
<dbReference type="InterPro" id="IPR050925">
    <property type="entry name" value="Rhomboid_protease_S54"/>
</dbReference>
<proteinExistence type="inferred from homology"/>